<evidence type="ECO:0000313" key="1">
    <source>
        <dbReference type="EMBL" id="KAH9516122.1"/>
    </source>
</evidence>
<proteinExistence type="predicted"/>
<gene>
    <name evidence="1" type="ORF">DERF_006884</name>
</gene>
<dbReference type="EMBL" id="ASGP02000003">
    <property type="protein sequence ID" value="KAH9516122.1"/>
    <property type="molecule type" value="Genomic_DNA"/>
</dbReference>
<dbReference type="AlphaFoldDB" id="A0A922HZY8"/>
<organism evidence="1 2">
    <name type="scientific">Dermatophagoides farinae</name>
    <name type="common">American house dust mite</name>
    <dbReference type="NCBI Taxonomy" id="6954"/>
    <lineage>
        <taxon>Eukaryota</taxon>
        <taxon>Metazoa</taxon>
        <taxon>Ecdysozoa</taxon>
        <taxon>Arthropoda</taxon>
        <taxon>Chelicerata</taxon>
        <taxon>Arachnida</taxon>
        <taxon>Acari</taxon>
        <taxon>Acariformes</taxon>
        <taxon>Sarcoptiformes</taxon>
        <taxon>Astigmata</taxon>
        <taxon>Psoroptidia</taxon>
        <taxon>Analgoidea</taxon>
        <taxon>Pyroglyphidae</taxon>
        <taxon>Dermatophagoidinae</taxon>
        <taxon>Dermatophagoides</taxon>
    </lineage>
</organism>
<reference evidence="1" key="2">
    <citation type="journal article" date="2022" name="Res Sq">
        <title>Comparative Genomics Reveals Insights into the Divergent Evolution of Astigmatic Mites and Household Pest Adaptations.</title>
        <authorList>
            <person name="Xiong Q."/>
            <person name="Wan A.T.-Y."/>
            <person name="Liu X.-Y."/>
            <person name="Fung C.S.-H."/>
            <person name="Xiao X."/>
            <person name="Malainual N."/>
            <person name="Hou J."/>
            <person name="Wang L."/>
            <person name="Wang M."/>
            <person name="Yang K."/>
            <person name="Cui Y."/>
            <person name="Leung E."/>
            <person name="Nong W."/>
            <person name="Shin S.-K."/>
            <person name="Au S."/>
            <person name="Jeong K.Y."/>
            <person name="Chew F.T."/>
            <person name="Hui J."/>
            <person name="Leung T.F."/>
            <person name="Tungtrongchitr A."/>
            <person name="Zhong N."/>
            <person name="Liu Z."/>
            <person name="Tsui S."/>
        </authorList>
    </citation>
    <scope>NUCLEOTIDE SEQUENCE</scope>
    <source>
        <strain evidence="1">Derf</strain>
        <tissue evidence="1">Whole organism</tissue>
    </source>
</reference>
<evidence type="ECO:0000313" key="2">
    <source>
        <dbReference type="Proteomes" id="UP000790347"/>
    </source>
</evidence>
<keyword evidence="2" id="KW-1185">Reference proteome</keyword>
<sequence length="74" mass="8534">MVNYGKLSTLRTKADIETTKRRLLFLSSSIQFGVYIQMLRLKKSGVDDAAHNCSKKGKTVMRPMMNQPMNDYYL</sequence>
<accession>A0A922HZY8</accession>
<dbReference type="Proteomes" id="UP000790347">
    <property type="component" value="Unassembled WGS sequence"/>
</dbReference>
<comment type="caution">
    <text evidence="1">The sequence shown here is derived from an EMBL/GenBank/DDBJ whole genome shotgun (WGS) entry which is preliminary data.</text>
</comment>
<reference evidence="1" key="1">
    <citation type="submission" date="2013-05" db="EMBL/GenBank/DDBJ databases">
        <authorList>
            <person name="Yim A.K.Y."/>
            <person name="Chan T.F."/>
            <person name="Ji K.M."/>
            <person name="Liu X.Y."/>
            <person name="Zhou J.W."/>
            <person name="Li R.Q."/>
            <person name="Yang K.Y."/>
            <person name="Li J."/>
            <person name="Li M."/>
            <person name="Law P.T.W."/>
            <person name="Wu Y.L."/>
            <person name="Cai Z.L."/>
            <person name="Qin H."/>
            <person name="Bao Y."/>
            <person name="Leung R.K.K."/>
            <person name="Ng P.K.S."/>
            <person name="Zou J."/>
            <person name="Zhong X.J."/>
            <person name="Ran P.X."/>
            <person name="Zhong N.S."/>
            <person name="Liu Z.G."/>
            <person name="Tsui S.K.W."/>
        </authorList>
    </citation>
    <scope>NUCLEOTIDE SEQUENCE</scope>
    <source>
        <strain evidence="1">Derf</strain>
        <tissue evidence="1">Whole organism</tissue>
    </source>
</reference>
<name>A0A922HZY8_DERFA</name>
<protein>
    <submittedName>
        <fullName evidence="1">Uncharacterized protein</fullName>
    </submittedName>
</protein>